<comment type="caution">
    <text evidence="24">The sequence shown here is derived from an EMBL/GenBank/DDBJ whole genome shotgun (WGS) entry which is preliminary data.</text>
</comment>
<dbReference type="InterPro" id="IPR013020">
    <property type="entry name" value="Rad3/Chl1-like"/>
</dbReference>
<evidence type="ECO:0000256" key="10">
    <source>
        <dbReference type="ARBA" id="ARBA00022840"/>
    </source>
</evidence>
<evidence type="ECO:0000259" key="23">
    <source>
        <dbReference type="PROSITE" id="PS51193"/>
    </source>
</evidence>
<evidence type="ECO:0000256" key="20">
    <source>
        <dbReference type="ARBA" id="ARBA00045008"/>
    </source>
</evidence>
<dbReference type="PROSITE" id="PS51193">
    <property type="entry name" value="HELICASE_ATP_BIND_2"/>
    <property type="match status" value="1"/>
</dbReference>
<keyword evidence="15" id="KW-0539">Nucleus</keyword>
<dbReference type="GO" id="GO:0034085">
    <property type="term" value="P:establishment of sister chromatid cohesion"/>
    <property type="evidence" value="ECO:0007669"/>
    <property type="project" value="TreeGrafter"/>
</dbReference>
<keyword evidence="16" id="KW-0131">Cell cycle</keyword>
<dbReference type="Gene3D" id="1.10.30.20">
    <property type="entry name" value="Bacterial XPD DNA helicase, FeS cluster domain"/>
    <property type="match status" value="1"/>
</dbReference>
<dbReference type="FunFam" id="3.40.50.300:FF:001372">
    <property type="entry name" value="ATP-dependent DNA helicase chl1"/>
    <property type="match status" value="1"/>
</dbReference>
<evidence type="ECO:0000256" key="18">
    <source>
        <dbReference type="ARBA" id="ARBA00044969"/>
    </source>
</evidence>
<evidence type="ECO:0000256" key="8">
    <source>
        <dbReference type="ARBA" id="ARBA00022801"/>
    </source>
</evidence>
<dbReference type="GO" id="GO:0006139">
    <property type="term" value="P:nucleobase-containing compound metabolic process"/>
    <property type="evidence" value="ECO:0007669"/>
    <property type="project" value="InterPro"/>
</dbReference>
<dbReference type="SMART" id="SM00488">
    <property type="entry name" value="DEXDc2"/>
    <property type="match status" value="1"/>
</dbReference>
<evidence type="ECO:0000313" key="24">
    <source>
        <dbReference type="EMBL" id="CAI5756368.1"/>
    </source>
</evidence>
<keyword evidence="11" id="KW-0408">Iron</keyword>
<dbReference type="Gene3D" id="1.10.275.40">
    <property type="match status" value="1"/>
</dbReference>
<dbReference type="EMBL" id="CANTUO010000001">
    <property type="protein sequence ID" value="CAI5756368.1"/>
    <property type="molecule type" value="Genomic_DNA"/>
</dbReference>
<keyword evidence="10" id="KW-0067">ATP-binding</keyword>
<evidence type="ECO:0000256" key="5">
    <source>
        <dbReference type="ARBA" id="ARBA00017386"/>
    </source>
</evidence>
<dbReference type="GO" id="GO:0016818">
    <property type="term" value="F:hydrolase activity, acting on acid anhydrides, in phosphorus-containing anhydrides"/>
    <property type="evidence" value="ECO:0007669"/>
    <property type="project" value="InterPro"/>
</dbReference>
<dbReference type="InterPro" id="IPR006555">
    <property type="entry name" value="ATP-dep_Helicase_C"/>
</dbReference>
<dbReference type="InterPro" id="IPR045028">
    <property type="entry name" value="DinG/Rad3-like"/>
</dbReference>
<dbReference type="InterPro" id="IPR006554">
    <property type="entry name" value="Helicase-like_DEXD_c2"/>
</dbReference>
<evidence type="ECO:0000256" key="13">
    <source>
        <dbReference type="ARBA" id="ARBA00023125"/>
    </source>
</evidence>
<dbReference type="Proteomes" id="UP001152885">
    <property type="component" value="Unassembled WGS sequence"/>
</dbReference>
<dbReference type="PANTHER" id="PTHR11472:SF41">
    <property type="entry name" value="ATP-DEPENDENT DNA HELICASE DDX11-RELATED"/>
    <property type="match status" value="1"/>
</dbReference>
<dbReference type="Pfam" id="PF06733">
    <property type="entry name" value="DEAD_2"/>
    <property type="match status" value="1"/>
</dbReference>
<dbReference type="GO" id="GO:0046872">
    <property type="term" value="F:metal ion binding"/>
    <property type="evidence" value="ECO:0007669"/>
    <property type="project" value="UniProtKB-KW"/>
</dbReference>
<dbReference type="NCBIfam" id="TIGR00604">
    <property type="entry name" value="rad3"/>
    <property type="match status" value="1"/>
</dbReference>
<dbReference type="GO" id="GO:0043139">
    <property type="term" value="F:5'-3' DNA helicase activity"/>
    <property type="evidence" value="ECO:0007669"/>
    <property type="project" value="UniProtKB-EC"/>
</dbReference>
<dbReference type="InterPro" id="IPR027417">
    <property type="entry name" value="P-loop_NTPase"/>
</dbReference>
<keyword evidence="13" id="KW-0238">DNA-binding</keyword>
<dbReference type="InterPro" id="IPR010614">
    <property type="entry name" value="RAD3-like_helicase_DEAD"/>
</dbReference>
<dbReference type="AlphaFoldDB" id="A0A9W4TRI7"/>
<evidence type="ECO:0000256" key="19">
    <source>
        <dbReference type="ARBA" id="ARBA00044998"/>
    </source>
</evidence>
<dbReference type="PROSITE" id="PS00690">
    <property type="entry name" value="DEAH_ATP_HELICASE"/>
    <property type="match status" value="1"/>
</dbReference>
<sequence length="754" mass="87884">MSRWFNHPYKPYDIQLQLMEQIYDCIDNDYKIGIFESPTGTGKTLSLICSTMTWLRKRKIEDEDDSDDEPDWVKNEYKKLITNKSKNSLKEYEEYLSKIEKDHVRKEQKLETKKVKKQVDEDDFLPEDYDENSKITKEIEQLLKKNEEEVSFEAKPVKIFYSSRTHSQLNQFSSQLKLTKFDSSFDDVSERIKYISLGSRKQLCVNDKIRHKNDLVLNDSCIDLQKNQGCEYHQKSTPIKDFTDFSIAKIRDIEELNELGQELKICPYYSNRKTVELVEIVSLPYQMLVQDSTRKIMNLDLKNSIIIIDEAHNIIDTINSIYSVGITTESLNNIIKSLKIYFGKFSKRLNSGNRINLQKLIKLCTILINFINNSKVVSGEEFNPNEIFKSSTGDLINIHKLDTFLTTTKIAYKIESYMESQHSSNPLLFNIVKFLKCLNNPSNEGKFFWDTNNGVSLNYMLLNPSHIFKQLIDEARCVLLCGGTMEPMNDFVNNLFPEVPSHKIKQFSCNHIIPDDNLKVFPIAKYNNFEFEFSYEKRNNVQQLDRLGEFLVKLSKVVPHGMVIFFPSYNYLNLVMNHLKKFQFNKNVFQESKDCNIDSTLSDYSSTIAKGEGAILFSIVGGKLSEGINFSDDLARCVIMIGLPYPNLYSGELITKMKYIETESIRRGATTKESKENSRQYYENLCMKAINQSIGRSIRHINDYSTIYLIDKRYSQLKIQNKLSKWIKNRITNSNNVFDETNEFFINKSVKKLR</sequence>
<keyword evidence="7" id="KW-0547">Nucleotide-binding</keyword>
<dbReference type="InterPro" id="IPR014001">
    <property type="entry name" value="Helicase_ATP-bd"/>
</dbReference>
<feature type="domain" description="Helicase ATP-binding" evidence="23">
    <location>
        <begin position="1"/>
        <end position="367"/>
    </location>
</feature>
<dbReference type="Gene3D" id="3.40.50.300">
    <property type="entry name" value="P-loop containing nucleotide triphosphate hydrolases"/>
    <property type="match status" value="3"/>
</dbReference>
<comment type="cofactor">
    <cofactor evidence="1">
        <name>[4Fe-4S] cluster</name>
        <dbReference type="ChEBI" id="CHEBI:49883"/>
    </cofactor>
</comment>
<evidence type="ECO:0000256" key="15">
    <source>
        <dbReference type="ARBA" id="ARBA00023242"/>
    </source>
</evidence>
<comment type="similarity">
    <text evidence="3">Belongs to the DEAD box helicase family. DEAH subfamily. DDX11/CHL1 sub-subfamily.</text>
</comment>
<evidence type="ECO:0000256" key="4">
    <source>
        <dbReference type="ARBA" id="ARBA00016387"/>
    </source>
</evidence>
<proteinExistence type="inferred from homology"/>
<dbReference type="GO" id="GO:0006974">
    <property type="term" value="P:DNA damage response"/>
    <property type="evidence" value="ECO:0007669"/>
    <property type="project" value="UniProtKB-ARBA"/>
</dbReference>
<dbReference type="GO" id="GO:0005634">
    <property type="term" value="C:nucleus"/>
    <property type="evidence" value="ECO:0007669"/>
    <property type="project" value="UniProtKB-SubCell"/>
</dbReference>
<evidence type="ECO:0000256" key="22">
    <source>
        <dbReference type="ARBA" id="ARBA00048954"/>
    </source>
</evidence>
<comment type="function">
    <text evidence="21">ATP-dependent DNA helicase important for chromosome transmission and normal cell cycle progression in G(2)/M. May have a role in changing DNA topology to allow the loading of proteins involved in maintaining sister chromatid cohesion in the vicinity of the centromeres. Has a specific role in chromosome segregation during meiosis II.</text>
</comment>
<dbReference type="InterPro" id="IPR042493">
    <property type="entry name" value="XPD_DNA_FeS"/>
</dbReference>
<evidence type="ECO:0000256" key="12">
    <source>
        <dbReference type="ARBA" id="ARBA00023014"/>
    </source>
</evidence>
<reference evidence="24" key="1">
    <citation type="submission" date="2022-12" db="EMBL/GenBank/DDBJ databases">
        <authorList>
            <person name="Brejova B."/>
        </authorList>
    </citation>
    <scope>NUCLEOTIDE SEQUENCE</scope>
</reference>
<keyword evidence="8" id="KW-0378">Hydrolase</keyword>
<dbReference type="InterPro" id="IPR002464">
    <property type="entry name" value="DNA/RNA_helicase_DEAH_CS"/>
</dbReference>
<gene>
    <name evidence="24" type="ORF">CANVERA_P0884</name>
</gene>
<dbReference type="SMART" id="SM00491">
    <property type="entry name" value="HELICc2"/>
    <property type="match status" value="1"/>
</dbReference>
<evidence type="ECO:0000256" key="2">
    <source>
        <dbReference type="ARBA" id="ARBA00004123"/>
    </source>
</evidence>
<evidence type="ECO:0000256" key="6">
    <source>
        <dbReference type="ARBA" id="ARBA00022723"/>
    </source>
</evidence>
<dbReference type="GO" id="GO:0005524">
    <property type="term" value="F:ATP binding"/>
    <property type="evidence" value="ECO:0007669"/>
    <property type="project" value="UniProtKB-KW"/>
</dbReference>
<evidence type="ECO:0000256" key="9">
    <source>
        <dbReference type="ARBA" id="ARBA00022806"/>
    </source>
</evidence>
<accession>A0A9W4TRI7</accession>
<evidence type="ECO:0000256" key="7">
    <source>
        <dbReference type="ARBA" id="ARBA00022741"/>
    </source>
</evidence>
<dbReference type="PANTHER" id="PTHR11472">
    <property type="entry name" value="DNA REPAIR DEAD HELICASE RAD3/XP-D SUBFAMILY MEMBER"/>
    <property type="match status" value="1"/>
</dbReference>
<dbReference type="GO" id="GO:0003677">
    <property type="term" value="F:DNA binding"/>
    <property type="evidence" value="ECO:0007669"/>
    <property type="project" value="UniProtKB-KW"/>
</dbReference>
<dbReference type="EC" id="5.6.2.3" evidence="18"/>
<keyword evidence="6" id="KW-0479">Metal-binding</keyword>
<protein>
    <recommendedName>
        <fullName evidence="5">ATP-dependent DNA helicase CHL1</fullName>
        <ecNumber evidence="18">5.6.2.3</ecNumber>
    </recommendedName>
    <alternativeName>
        <fullName evidence="4">ATP-dependent DNA helicase chl1</fullName>
    </alternativeName>
    <alternativeName>
        <fullName evidence="17">Chromosome loss protein 1</fullName>
    </alternativeName>
    <alternativeName>
        <fullName evidence="19 20">DNA 5'-3' helicase CHL1</fullName>
    </alternativeName>
</protein>
<evidence type="ECO:0000256" key="11">
    <source>
        <dbReference type="ARBA" id="ARBA00023004"/>
    </source>
</evidence>
<dbReference type="OrthoDB" id="267079at2759"/>
<dbReference type="GO" id="GO:0051536">
    <property type="term" value="F:iron-sulfur cluster binding"/>
    <property type="evidence" value="ECO:0007669"/>
    <property type="project" value="UniProtKB-KW"/>
</dbReference>
<dbReference type="SUPFAM" id="SSF52540">
    <property type="entry name" value="P-loop containing nucleoside triphosphate hydrolases"/>
    <property type="match status" value="2"/>
</dbReference>
<dbReference type="CDD" id="cd18788">
    <property type="entry name" value="SF2_C_XPD"/>
    <property type="match status" value="1"/>
</dbReference>
<keyword evidence="14" id="KW-0413">Isomerase</keyword>
<evidence type="ECO:0000256" key="21">
    <source>
        <dbReference type="ARBA" id="ARBA00045702"/>
    </source>
</evidence>
<keyword evidence="12" id="KW-0411">Iron-sulfur</keyword>
<organism evidence="24 25">
    <name type="scientific">Candida verbasci</name>
    <dbReference type="NCBI Taxonomy" id="1227364"/>
    <lineage>
        <taxon>Eukaryota</taxon>
        <taxon>Fungi</taxon>
        <taxon>Dikarya</taxon>
        <taxon>Ascomycota</taxon>
        <taxon>Saccharomycotina</taxon>
        <taxon>Pichiomycetes</taxon>
        <taxon>Debaryomycetaceae</taxon>
        <taxon>Candida/Lodderomyces clade</taxon>
        <taxon>Candida</taxon>
    </lineage>
</organism>
<name>A0A9W4TRI7_9ASCO</name>
<keyword evidence="9" id="KW-0347">Helicase</keyword>
<evidence type="ECO:0000256" key="14">
    <source>
        <dbReference type="ARBA" id="ARBA00023235"/>
    </source>
</evidence>
<evidence type="ECO:0000256" key="17">
    <source>
        <dbReference type="ARBA" id="ARBA00029709"/>
    </source>
</evidence>
<comment type="catalytic activity">
    <reaction evidence="22">
        <text>ATP + H2O = ADP + phosphate + H(+)</text>
        <dbReference type="Rhea" id="RHEA:13065"/>
        <dbReference type="ChEBI" id="CHEBI:15377"/>
        <dbReference type="ChEBI" id="CHEBI:15378"/>
        <dbReference type="ChEBI" id="CHEBI:30616"/>
        <dbReference type="ChEBI" id="CHEBI:43474"/>
        <dbReference type="ChEBI" id="CHEBI:456216"/>
        <dbReference type="EC" id="5.6.2.3"/>
    </reaction>
</comment>
<dbReference type="InterPro" id="IPR014013">
    <property type="entry name" value="Helic_SF1/SF2_ATP-bd_DinG/Rad3"/>
</dbReference>
<dbReference type="SMART" id="SM00487">
    <property type="entry name" value="DEXDc"/>
    <property type="match status" value="1"/>
</dbReference>
<keyword evidence="25" id="KW-1185">Reference proteome</keyword>
<evidence type="ECO:0000313" key="25">
    <source>
        <dbReference type="Proteomes" id="UP001152885"/>
    </source>
</evidence>
<evidence type="ECO:0000256" key="3">
    <source>
        <dbReference type="ARBA" id="ARBA00008435"/>
    </source>
</evidence>
<evidence type="ECO:0000256" key="16">
    <source>
        <dbReference type="ARBA" id="ARBA00023306"/>
    </source>
</evidence>
<evidence type="ECO:0000256" key="1">
    <source>
        <dbReference type="ARBA" id="ARBA00001966"/>
    </source>
</evidence>
<dbReference type="Pfam" id="PF13307">
    <property type="entry name" value="Helicase_C_2"/>
    <property type="match status" value="1"/>
</dbReference>
<comment type="subcellular location">
    <subcellularLocation>
        <location evidence="2">Nucleus</location>
    </subcellularLocation>
</comment>